<sequence>MKKVFFNNSKDKFNFEEFKGEKTLVILPQESAINFTIRDFLENEIDIRNTEFETFDKIIKKYRKLSSPDSVTKFIVLSRILKNNLSNIKIFPETVDIVLDFFDSMIDNYLGSEEISKFDSKIVSVLEKSFTDYNNYFKSKNQRLSPGIESIVPSEINFDTIIISGFAAFRRSEYKLIEKLMEDKNIYIHMPFNFIKSDLLDETLRNLEDLNFEIIRDEFIDYKESVKNLKVLYSKDNFYNLFFTKVKKILEKNNYSDLKILYSSKKLAKSIKVREDFEGLEFNFKEKENAMLRGEFLKLLDYFENKNKKNSIARLRLKYFSVNTNILSAEKTMLATDFLHLDEIDFSKMTEADGEKTDFDNFYDAVNFMQSEKLKESESIDYYSNFFINYIEFASEKIESEVKLNPDSTFLRDFIYKDKLIQILDNMKSLKPFYKEISLSEYILLLRKYIEESSTQRVTNLEAIELSDLKANYYRRFKNLILIGLDNNFEKSSKNNFIYNRDTEEFMTEIGIIKDEFEIDYITLVYAILNSENTLILTEDEEKGYSKVLNTLINKLNFKACEFIKEYNTSDLDIDFNRDENNYNLRGNNYENIREKIKDRYYSVTDFDILKDCPRRFIFERVYKLEELAKEYDEKFYLKMGDRYHNILEKYFKLEKEFSEKTLKNLILKEIGEGRNYSELDFFEKIDCQNTYEILKDYIQADLEEQKKDNLYPSAFEEGFKMDLNGVKIVGRIDRIDSNQQGEGLVDYKRSSVKTKKEITDLKSFQMPIYAISRVAKGKKFAKASYGSIKRGEISTVIKNQDILAKNDQKKSYMSDGEIKNLLREFTVEINRLVSEVESGNFESESDCKYCNYTDICKNLKGGRNEQEGA</sequence>
<evidence type="ECO:0000256" key="3">
    <source>
        <dbReference type="ARBA" id="ARBA00022801"/>
    </source>
</evidence>
<keyword evidence="3" id="KW-0378">Hydrolase</keyword>
<name>A0ABS6FFE2_9FIRM</name>
<dbReference type="Pfam" id="PF12705">
    <property type="entry name" value="PDDEXK_1"/>
    <property type="match status" value="1"/>
</dbReference>
<dbReference type="EMBL" id="JAHLQO010000001">
    <property type="protein sequence ID" value="MBU5668252.1"/>
    <property type="molecule type" value="Genomic_DNA"/>
</dbReference>
<comment type="caution">
    <text evidence="9">The sequence shown here is derived from an EMBL/GenBank/DDBJ whole genome shotgun (WGS) entry which is preliminary data.</text>
</comment>
<gene>
    <name evidence="9" type="ORF">KQI68_00205</name>
</gene>
<keyword evidence="6" id="KW-0238">DNA-binding</keyword>
<organism evidence="9 10">
    <name type="scientific">Peptoniphilus ovalis</name>
    <dbReference type="NCBI Taxonomy" id="2841503"/>
    <lineage>
        <taxon>Bacteria</taxon>
        <taxon>Bacillati</taxon>
        <taxon>Bacillota</taxon>
        <taxon>Tissierellia</taxon>
        <taxon>Tissierellales</taxon>
        <taxon>Peptoniphilaceae</taxon>
        <taxon>Peptoniphilus</taxon>
    </lineage>
</organism>
<keyword evidence="4" id="KW-0347">Helicase</keyword>
<evidence type="ECO:0000256" key="2">
    <source>
        <dbReference type="ARBA" id="ARBA00022763"/>
    </source>
</evidence>
<evidence type="ECO:0000259" key="8">
    <source>
        <dbReference type="Pfam" id="PF12705"/>
    </source>
</evidence>
<dbReference type="Proteomes" id="UP000783742">
    <property type="component" value="Unassembled WGS sequence"/>
</dbReference>
<proteinExistence type="predicted"/>
<evidence type="ECO:0000256" key="1">
    <source>
        <dbReference type="ARBA" id="ARBA00022741"/>
    </source>
</evidence>
<evidence type="ECO:0000256" key="6">
    <source>
        <dbReference type="ARBA" id="ARBA00023125"/>
    </source>
</evidence>
<dbReference type="InterPro" id="IPR038726">
    <property type="entry name" value="PDDEXK_AddAB-type"/>
</dbReference>
<keyword evidence="1" id="KW-0547">Nucleotide-binding</keyword>
<keyword evidence="2" id="KW-0227">DNA damage</keyword>
<evidence type="ECO:0000256" key="4">
    <source>
        <dbReference type="ARBA" id="ARBA00022806"/>
    </source>
</evidence>
<keyword evidence="5" id="KW-0067">ATP-binding</keyword>
<evidence type="ECO:0000256" key="5">
    <source>
        <dbReference type="ARBA" id="ARBA00022840"/>
    </source>
</evidence>
<evidence type="ECO:0000313" key="10">
    <source>
        <dbReference type="Proteomes" id="UP000783742"/>
    </source>
</evidence>
<reference evidence="9 10" key="1">
    <citation type="submission" date="2021-06" db="EMBL/GenBank/DDBJ databases">
        <authorList>
            <person name="Sun Q."/>
            <person name="Li D."/>
        </authorList>
    </citation>
    <scope>NUCLEOTIDE SEQUENCE [LARGE SCALE GENOMIC DNA]</scope>
    <source>
        <strain evidence="9 10">MSJ-1</strain>
    </source>
</reference>
<feature type="domain" description="PD-(D/E)XK endonuclease-like" evidence="8">
    <location>
        <begin position="603"/>
        <end position="858"/>
    </location>
</feature>
<accession>A0ABS6FFE2</accession>
<evidence type="ECO:0000256" key="7">
    <source>
        <dbReference type="ARBA" id="ARBA00023204"/>
    </source>
</evidence>
<dbReference type="RefSeq" id="WP_216547900.1">
    <property type="nucleotide sequence ID" value="NZ_JAHLQO010000001.1"/>
</dbReference>
<keyword evidence="7" id="KW-0234">DNA repair</keyword>
<protein>
    <submittedName>
        <fullName evidence="9">PD-(D/E)XK nuclease family protein</fullName>
    </submittedName>
</protein>
<evidence type="ECO:0000313" key="9">
    <source>
        <dbReference type="EMBL" id="MBU5668252.1"/>
    </source>
</evidence>
<keyword evidence="10" id="KW-1185">Reference proteome</keyword>